<accession>A0ABW0QPF2</accession>
<dbReference type="InterPro" id="IPR002818">
    <property type="entry name" value="DJ-1/PfpI"/>
</dbReference>
<name>A0ABW0QPF2_9GAMM</name>
<dbReference type="InterPro" id="IPR029062">
    <property type="entry name" value="Class_I_gatase-like"/>
</dbReference>
<dbReference type="SUPFAM" id="SSF52317">
    <property type="entry name" value="Class I glutamine amidotransferase-like"/>
    <property type="match status" value="1"/>
</dbReference>
<evidence type="ECO:0000313" key="3">
    <source>
        <dbReference type="Proteomes" id="UP001596114"/>
    </source>
</evidence>
<dbReference type="Gene3D" id="3.40.50.880">
    <property type="match status" value="1"/>
</dbReference>
<evidence type="ECO:0000259" key="1">
    <source>
        <dbReference type="Pfam" id="PF01965"/>
    </source>
</evidence>
<dbReference type="EMBL" id="JBHSNF010000002">
    <property type="protein sequence ID" value="MFC5526240.1"/>
    <property type="molecule type" value="Genomic_DNA"/>
</dbReference>
<dbReference type="PANTHER" id="PTHR43130:SF3">
    <property type="entry name" value="HTH-TYPE TRANSCRIPTIONAL REGULATOR RV1931C"/>
    <property type="match status" value="1"/>
</dbReference>
<proteinExistence type="predicted"/>
<sequence length="326" mass="34430">MIAVVGENSGTELTDYVIPYGVLKQSGVAKTIAVATRPGPITMRPALRLQPQATIAAFDADYPEGADYVIVPAVVKRDDPVLLAWIAAQGAKGGTIVSICDGALVVANTGLMKGHRATAHWATQALRAKAYPDVDWVKNVRYVADGRIVSSAGISASIPVSIALVEAIAGHDRAAALANELGVSDWSTVHDSDVFRPRFGVNLMAFVRTTYSNARLHAMQSIGVPVAAGVDEIALALIADAYSRTGRSHAYALSASDAPLPTRHGLMLLPDRIVGGADPVDRVLPPFDATPSARMLDKALAGIAERYGRSTAYGVTLDFEYPGFRK</sequence>
<feature type="domain" description="DJ-1/PfpI" evidence="1">
    <location>
        <begin position="9"/>
        <end position="166"/>
    </location>
</feature>
<dbReference type="Pfam" id="PF01965">
    <property type="entry name" value="DJ-1_PfpI"/>
    <property type="match status" value="1"/>
</dbReference>
<organism evidence="2 3">
    <name type="scientific">Rhodanobacter ginsengisoli</name>
    <dbReference type="NCBI Taxonomy" id="418646"/>
    <lineage>
        <taxon>Bacteria</taxon>
        <taxon>Pseudomonadati</taxon>
        <taxon>Pseudomonadota</taxon>
        <taxon>Gammaproteobacteria</taxon>
        <taxon>Lysobacterales</taxon>
        <taxon>Rhodanobacteraceae</taxon>
        <taxon>Rhodanobacter</taxon>
    </lineage>
</organism>
<reference evidence="3" key="1">
    <citation type="journal article" date="2019" name="Int. J. Syst. Evol. Microbiol.">
        <title>The Global Catalogue of Microorganisms (GCM) 10K type strain sequencing project: providing services to taxonomists for standard genome sequencing and annotation.</title>
        <authorList>
            <consortium name="The Broad Institute Genomics Platform"/>
            <consortium name="The Broad Institute Genome Sequencing Center for Infectious Disease"/>
            <person name="Wu L."/>
            <person name="Ma J."/>
        </authorList>
    </citation>
    <scope>NUCLEOTIDE SEQUENCE [LARGE SCALE GENOMIC DNA]</scope>
    <source>
        <strain evidence="3">CGMCC 1.16619</strain>
    </source>
</reference>
<evidence type="ECO:0000313" key="2">
    <source>
        <dbReference type="EMBL" id="MFC5526240.1"/>
    </source>
</evidence>
<protein>
    <submittedName>
        <fullName evidence="2">DJ-1/PfpI family protein</fullName>
    </submittedName>
</protein>
<dbReference type="Proteomes" id="UP001596114">
    <property type="component" value="Unassembled WGS sequence"/>
</dbReference>
<dbReference type="RefSeq" id="WP_377319781.1">
    <property type="nucleotide sequence ID" value="NZ_JBHSNF010000002.1"/>
</dbReference>
<keyword evidence="3" id="KW-1185">Reference proteome</keyword>
<gene>
    <name evidence="2" type="ORF">ACFPPA_10850</name>
</gene>
<comment type="caution">
    <text evidence="2">The sequence shown here is derived from an EMBL/GenBank/DDBJ whole genome shotgun (WGS) entry which is preliminary data.</text>
</comment>
<dbReference type="PANTHER" id="PTHR43130">
    <property type="entry name" value="ARAC-FAMILY TRANSCRIPTIONAL REGULATOR"/>
    <property type="match status" value="1"/>
</dbReference>
<dbReference type="InterPro" id="IPR052158">
    <property type="entry name" value="INH-QAR"/>
</dbReference>